<evidence type="ECO:0000256" key="3">
    <source>
        <dbReference type="ARBA" id="ARBA00022962"/>
    </source>
</evidence>
<dbReference type="SUPFAM" id="SSF56235">
    <property type="entry name" value="N-terminal nucleophile aminohydrolases (Ntn hydrolases)"/>
    <property type="match status" value="1"/>
</dbReference>
<dbReference type="InterPro" id="IPR014729">
    <property type="entry name" value="Rossmann-like_a/b/a_fold"/>
</dbReference>
<feature type="domain" description="Glutamine amidotransferase type-2" evidence="5">
    <location>
        <begin position="2"/>
        <end position="199"/>
    </location>
</feature>
<dbReference type="SUPFAM" id="SSF52402">
    <property type="entry name" value="Adenine nucleotide alpha hydrolases-like"/>
    <property type="match status" value="1"/>
</dbReference>
<feature type="compositionally biased region" description="Basic residues" evidence="4">
    <location>
        <begin position="538"/>
        <end position="549"/>
    </location>
</feature>
<dbReference type="GO" id="GO:0004066">
    <property type="term" value="F:asparagine synthase (glutamine-hydrolyzing) activity"/>
    <property type="evidence" value="ECO:0007669"/>
    <property type="project" value="InterPro"/>
</dbReference>
<dbReference type="InterPro" id="IPR017932">
    <property type="entry name" value="GATase_2_dom"/>
</dbReference>
<keyword evidence="2" id="KW-0061">Asparagine biosynthesis</keyword>
<evidence type="ECO:0000256" key="4">
    <source>
        <dbReference type="SAM" id="MobiDB-lite"/>
    </source>
</evidence>
<dbReference type="Pfam" id="PF00733">
    <property type="entry name" value="Asn_synthase"/>
    <property type="match status" value="2"/>
</dbReference>
<evidence type="ECO:0000259" key="5">
    <source>
        <dbReference type="PROSITE" id="PS51278"/>
    </source>
</evidence>
<comment type="caution">
    <text evidence="6">The sequence shown here is derived from an EMBL/GenBank/DDBJ whole genome shotgun (WGS) entry which is preliminary data.</text>
</comment>
<keyword evidence="1" id="KW-0028">Amino-acid biosynthesis</keyword>
<keyword evidence="3" id="KW-0315">Glutamine amidotransferase</keyword>
<dbReference type="InterPro" id="IPR051857">
    <property type="entry name" value="Asn_synthetase_domain"/>
</dbReference>
<dbReference type="EMBL" id="CALNXJ010000015">
    <property type="protein sequence ID" value="CAH3115814.1"/>
    <property type="molecule type" value="Genomic_DNA"/>
</dbReference>
<sequence length="802" mass="90149">MCGICCCLFVDNHSSRSRYKAISDSILPHLQRRGPDHAGKTDCSITNDNGTFCLKFVATVLHLRGAKTPQPLKDESGNILLWNGEIFGGLQVKEDENDTLVLLDKLSNHPSDVPPSQHILSTLAKIHGPWAFLYWQVSEQKLWFGRDYFGRRSLLWHRPSNPDDVLAIASVTERNSVAAGTDLHFEEIPADGLYCLDFLSSTSEQDEKQYFRINKYEWTIPGEELERKGLLNCPVTPFSKQMPTEKDLRIIEENRRNIHSRLSVQDEGRKKSKDIPMKESKETLQGENYVENFNKELPEAILPPDTVETRNETEGTAIKPEYSNVNCDHEMTVREKSVRDCTWTMKVNGSSTNETLLDSSYGKNSSESPCGYDSSCYPVGLGCTGNERNLCLENYSKDDAQTDLNEECANFSSTLTIAEECHQSNLLRTRNEWDSCYDESRDKFIAVLGDAVRKRVWNLPRTSCDKHLVASVSSSERSVEAGSLENSEVHDARVGILFSGGIDSMMIAALADKYVPVEEAIDLINVSFEQKVNSSHPPNKKTRKGKQTKKNATEVKHSRNFSVPDRLTGISGLEELRLISPSRKWNFIEVNVTLEELQEMRSRHISHLVSPLNTVLDDSIGCALWFAARGVGRLRTTSGNSNLKQDSEANVEDETYTSRAKVLLVGMGADEQLGGYARHRTRFNVEGWSGLMDEMEMEVKRISKRNLGRDDRCISDHGREARFPFLDEDVVSFLNSLPVWLKTDPGLPRGTGEKQLLRQAARLLGLTSSSKLPKRAIQFGSRIAKLESSGEKGSETCSRFES</sequence>
<feature type="region of interest" description="Disordered" evidence="4">
    <location>
        <begin position="532"/>
        <end position="554"/>
    </location>
</feature>
<organism evidence="6 7">
    <name type="scientific">Pocillopora meandrina</name>
    <dbReference type="NCBI Taxonomy" id="46732"/>
    <lineage>
        <taxon>Eukaryota</taxon>
        <taxon>Metazoa</taxon>
        <taxon>Cnidaria</taxon>
        <taxon>Anthozoa</taxon>
        <taxon>Hexacorallia</taxon>
        <taxon>Scleractinia</taxon>
        <taxon>Astrocoeniina</taxon>
        <taxon>Pocilloporidae</taxon>
        <taxon>Pocillopora</taxon>
    </lineage>
</organism>
<dbReference type="PANTHER" id="PTHR45937:SF1">
    <property type="entry name" value="ASPARAGINE SYNTHETASE DOMAIN-CONTAINING PROTEIN 1"/>
    <property type="match status" value="1"/>
</dbReference>
<dbReference type="Gene3D" id="3.40.50.620">
    <property type="entry name" value="HUPs"/>
    <property type="match status" value="1"/>
</dbReference>
<dbReference type="Gene3D" id="3.60.20.10">
    <property type="entry name" value="Glutamine Phosphoribosylpyrophosphate, subunit 1, domain 1"/>
    <property type="match status" value="1"/>
</dbReference>
<proteinExistence type="predicted"/>
<dbReference type="GO" id="GO:0006529">
    <property type="term" value="P:asparagine biosynthetic process"/>
    <property type="evidence" value="ECO:0007669"/>
    <property type="project" value="UniProtKB-KW"/>
</dbReference>
<dbReference type="AlphaFoldDB" id="A0AAU9WHU4"/>
<dbReference type="Proteomes" id="UP001159428">
    <property type="component" value="Unassembled WGS sequence"/>
</dbReference>
<dbReference type="InterPro" id="IPR029055">
    <property type="entry name" value="Ntn_hydrolases_N"/>
</dbReference>
<evidence type="ECO:0000256" key="2">
    <source>
        <dbReference type="ARBA" id="ARBA00022888"/>
    </source>
</evidence>
<name>A0AAU9WHU4_9CNID</name>
<evidence type="ECO:0000313" key="7">
    <source>
        <dbReference type="Proteomes" id="UP001159428"/>
    </source>
</evidence>
<protein>
    <recommendedName>
        <fullName evidence="5">Glutamine amidotransferase type-2 domain-containing protein</fullName>
    </recommendedName>
</protein>
<dbReference type="InterPro" id="IPR001962">
    <property type="entry name" value="Asn_synthase"/>
</dbReference>
<accession>A0AAU9WHU4</accession>
<dbReference type="CDD" id="cd03766">
    <property type="entry name" value="Gn_AT_II_novel"/>
    <property type="match status" value="1"/>
</dbReference>
<dbReference type="CDD" id="cd01991">
    <property type="entry name" value="Asn_synthase_B_C"/>
    <property type="match status" value="1"/>
</dbReference>
<dbReference type="PANTHER" id="PTHR45937">
    <property type="entry name" value="ASPARAGINE SYNTHETASE DOMAIN-CONTAINING PROTEIN 1"/>
    <property type="match status" value="1"/>
</dbReference>
<reference evidence="6 7" key="1">
    <citation type="submission" date="2022-05" db="EMBL/GenBank/DDBJ databases">
        <authorList>
            <consortium name="Genoscope - CEA"/>
            <person name="William W."/>
        </authorList>
    </citation>
    <scope>NUCLEOTIDE SEQUENCE [LARGE SCALE GENOMIC DNA]</scope>
</reference>
<gene>
    <name evidence="6" type="ORF">PMEA_00006777</name>
</gene>
<evidence type="ECO:0000256" key="1">
    <source>
        <dbReference type="ARBA" id="ARBA00022605"/>
    </source>
</evidence>
<dbReference type="Pfam" id="PF13537">
    <property type="entry name" value="GATase_7"/>
    <property type="match status" value="1"/>
</dbReference>
<evidence type="ECO:0000313" key="6">
    <source>
        <dbReference type="EMBL" id="CAH3115814.1"/>
    </source>
</evidence>
<dbReference type="PROSITE" id="PS51278">
    <property type="entry name" value="GATASE_TYPE_2"/>
    <property type="match status" value="1"/>
</dbReference>
<keyword evidence="7" id="KW-1185">Reference proteome</keyword>